<proteinExistence type="predicted"/>
<feature type="region of interest" description="Disordered" evidence="1">
    <location>
        <begin position="58"/>
        <end position="119"/>
    </location>
</feature>
<reference evidence="2 3" key="1">
    <citation type="submission" date="2021-04" db="EMBL/GenBank/DDBJ databases">
        <authorList>
            <person name="Bliznina A."/>
        </authorList>
    </citation>
    <scope>NUCLEOTIDE SEQUENCE [LARGE SCALE GENOMIC DNA]</scope>
</reference>
<organism evidence="2 3">
    <name type="scientific">Oikopleura dioica</name>
    <name type="common">Tunicate</name>
    <dbReference type="NCBI Taxonomy" id="34765"/>
    <lineage>
        <taxon>Eukaryota</taxon>
        <taxon>Metazoa</taxon>
        <taxon>Chordata</taxon>
        <taxon>Tunicata</taxon>
        <taxon>Appendicularia</taxon>
        <taxon>Copelata</taxon>
        <taxon>Oikopleuridae</taxon>
        <taxon>Oikopleura</taxon>
    </lineage>
</organism>
<evidence type="ECO:0000256" key="1">
    <source>
        <dbReference type="SAM" id="MobiDB-lite"/>
    </source>
</evidence>
<keyword evidence="3" id="KW-1185">Reference proteome</keyword>
<evidence type="ECO:0000313" key="3">
    <source>
        <dbReference type="Proteomes" id="UP001158576"/>
    </source>
</evidence>
<gene>
    <name evidence="2" type="ORF">OKIOD_LOCUS9457</name>
</gene>
<dbReference type="Proteomes" id="UP001158576">
    <property type="component" value="Chromosome 1"/>
</dbReference>
<dbReference type="EMBL" id="OU015566">
    <property type="protein sequence ID" value="CAG5103266.1"/>
    <property type="molecule type" value="Genomic_DNA"/>
</dbReference>
<sequence length="181" mass="20231">MTILCGCFGKMRRRKPQSPSQEQLVQTFASKDSLVVELAPGDPSSRSSDALFSPISGSSAFPSSSLKPNFRPTFPSSHRQRGYCQQSLSESSSELTSSSIDWSQSSNGSNFSSDSSSSGFQFRPEQIDFNEFGKKYLSRPIGRNPIVTNVQLTKNDKMPPEMRRNIEKYEKNFALQHQSKK</sequence>
<name>A0ABN7SKM8_OIKDI</name>
<feature type="compositionally biased region" description="Low complexity" evidence="1">
    <location>
        <begin position="87"/>
        <end position="119"/>
    </location>
</feature>
<accession>A0ABN7SKM8</accession>
<protein>
    <submittedName>
        <fullName evidence="2">Oidioi.mRNA.OKI2018_I69.chr1.g692.t1.cds</fullName>
    </submittedName>
</protein>
<evidence type="ECO:0000313" key="2">
    <source>
        <dbReference type="EMBL" id="CAG5103266.1"/>
    </source>
</evidence>